<sequence length="70" mass="8106">MVEIDCCERWEAYFRLKELGITCDCKSYQPLRVHVVSANEAIQVWCVTNRLAQSRQSLATWLEGCLTLVQ</sequence>
<dbReference type="NCBIfam" id="NF045598">
    <property type="entry name" value="asr1405_asl0597"/>
    <property type="match status" value="1"/>
</dbReference>
<dbReference type="InterPro" id="IPR054637">
    <property type="entry name" value="Asr1405_Asl0597-like"/>
</dbReference>
<dbReference type="AlphaFoldDB" id="A0A6M0RTC4"/>
<dbReference type="Proteomes" id="UP000481033">
    <property type="component" value="Unassembled WGS sequence"/>
</dbReference>
<proteinExistence type="predicted"/>
<protein>
    <submittedName>
        <fullName evidence="1">Uncharacterized protein</fullName>
    </submittedName>
</protein>
<reference evidence="1 2" key="1">
    <citation type="journal article" date="2020" name="Microb. Ecol.">
        <title>Ecogenomics of the Marine Benthic Filamentous Cyanobacterium Adonisia.</title>
        <authorList>
            <person name="Walter J.M."/>
            <person name="Coutinho F.H."/>
            <person name="Leomil L."/>
            <person name="Hargreaves P.I."/>
            <person name="Campeao M.E."/>
            <person name="Vieira V.V."/>
            <person name="Silva B.S."/>
            <person name="Fistarol G.O."/>
            <person name="Salomon P.S."/>
            <person name="Sawabe T."/>
            <person name="Mino S."/>
            <person name="Hosokawa M."/>
            <person name="Miyashita H."/>
            <person name="Maruyama F."/>
            <person name="van Verk M.C."/>
            <person name="Dutilh B.E."/>
            <person name="Thompson C.C."/>
            <person name="Thompson F.L."/>
        </authorList>
    </citation>
    <scope>NUCLEOTIDE SEQUENCE [LARGE SCALE GENOMIC DNA]</scope>
    <source>
        <strain evidence="1 2">CCMR0081</strain>
    </source>
</reference>
<keyword evidence="2" id="KW-1185">Reference proteome</keyword>
<dbReference type="RefSeq" id="WP_163702332.1">
    <property type="nucleotide sequence ID" value="NZ_QXHD01000004.1"/>
</dbReference>
<accession>A0A6M0RTC4</accession>
<dbReference type="EMBL" id="QXHD01000004">
    <property type="protein sequence ID" value="NEZ59399.1"/>
    <property type="molecule type" value="Genomic_DNA"/>
</dbReference>
<comment type="caution">
    <text evidence="1">The sequence shown here is derived from an EMBL/GenBank/DDBJ whole genome shotgun (WGS) entry which is preliminary data.</text>
</comment>
<organism evidence="1 2">
    <name type="scientific">Adonisia turfae CCMR0081</name>
    <dbReference type="NCBI Taxonomy" id="2292702"/>
    <lineage>
        <taxon>Bacteria</taxon>
        <taxon>Bacillati</taxon>
        <taxon>Cyanobacteriota</taxon>
        <taxon>Adonisia</taxon>
        <taxon>Adonisia turfae</taxon>
    </lineage>
</organism>
<name>A0A6M0RTC4_9CYAN</name>
<evidence type="ECO:0000313" key="1">
    <source>
        <dbReference type="EMBL" id="NEZ59399.1"/>
    </source>
</evidence>
<gene>
    <name evidence="1" type="ORF">DXZ20_27890</name>
</gene>
<evidence type="ECO:0000313" key="2">
    <source>
        <dbReference type="Proteomes" id="UP000481033"/>
    </source>
</evidence>